<dbReference type="RefSeq" id="WP_214349972.1">
    <property type="nucleotide sequence ID" value="NZ_JAHBOH010000001.1"/>
</dbReference>
<dbReference type="InterPro" id="IPR054206">
    <property type="entry name" value="DUF6912"/>
</dbReference>
<gene>
    <name evidence="1" type="ORF">KIN34_10180</name>
</gene>
<name>A0ABS5TZR3_9CELL</name>
<keyword evidence="2" id="KW-1185">Reference proteome</keyword>
<evidence type="ECO:0008006" key="3">
    <source>
        <dbReference type="Google" id="ProtNLM"/>
    </source>
</evidence>
<proteinExistence type="predicted"/>
<protein>
    <recommendedName>
        <fullName evidence="3">Suppressor of fused-like domain-containing protein</fullName>
    </recommendedName>
</protein>
<organism evidence="1 2">
    <name type="scientific">Cellulomonas fulva</name>
    <dbReference type="NCBI Taxonomy" id="2835530"/>
    <lineage>
        <taxon>Bacteria</taxon>
        <taxon>Bacillati</taxon>
        <taxon>Actinomycetota</taxon>
        <taxon>Actinomycetes</taxon>
        <taxon>Micrococcales</taxon>
        <taxon>Cellulomonadaceae</taxon>
        <taxon>Cellulomonas</taxon>
    </lineage>
</organism>
<reference evidence="1 2" key="1">
    <citation type="submission" date="2021-05" db="EMBL/GenBank/DDBJ databases">
        <title>Description of Cellulomonas sp. DKR-3 sp. nov.</title>
        <authorList>
            <person name="Dahal R.H."/>
            <person name="Chaudhary D.K."/>
        </authorList>
    </citation>
    <scope>NUCLEOTIDE SEQUENCE [LARGE SCALE GENOMIC DNA]</scope>
    <source>
        <strain evidence="1 2">DKR-3</strain>
    </source>
</reference>
<comment type="caution">
    <text evidence="1">The sequence shown here is derived from an EMBL/GenBank/DDBJ whole genome shotgun (WGS) entry which is preliminary data.</text>
</comment>
<dbReference type="EMBL" id="JAHBOH010000001">
    <property type="protein sequence ID" value="MBT0994654.1"/>
    <property type="molecule type" value="Genomic_DNA"/>
</dbReference>
<sequence>MRTYLPATLDELDGSTDLAPRRGYAVTAALRAALPDEDEEGWEFAAHLAAADDSLVLLARRPDAPALRLVVTADLDDAAVRVLDVPPPGADAGDVGTPGEVEVTAPVAWSRVACVHVDEPATASDVRAALAGDDAAVERLEEADLLWYDVSELRDIPRA</sequence>
<dbReference type="Proteomes" id="UP000722125">
    <property type="component" value="Unassembled WGS sequence"/>
</dbReference>
<evidence type="ECO:0000313" key="2">
    <source>
        <dbReference type="Proteomes" id="UP000722125"/>
    </source>
</evidence>
<accession>A0ABS5TZR3</accession>
<dbReference type="Pfam" id="PF21853">
    <property type="entry name" value="DUF6912"/>
    <property type="match status" value="1"/>
</dbReference>
<evidence type="ECO:0000313" key="1">
    <source>
        <dbReference type="EMBL" id="MBT0994654.1"/>
    </source>
</evidence>